<evidence type="ECO:0000313" key="10">
    <source>
        <dbReference type="Proteomes" id="UP000650533"/>
    </source>
</evidence>
<dbReference type="InterPro" id="IPR002994">
    <property type="entry name" value="Surf1/Shy1"/>
</dbReference>
<proteinExistence type="inferred from homology"/>
<dbReference type="GO" id="GO:0015513">
    <property type="term" value="F:high-affinity secondary active nitrite transmembrane transporter activity"/>
    <property type="evidence" value="ECO:0007669"/>
    <property type="project" value="TreeGrafter"/>
</dbReference>
<dbReference type="PROSITE" id="PS01005">
    <property type="entry name" value="FORMATE_NITRITE_TP_1"/>
    <property type="match status" value="1"/>
</dbReference>
<evidence type="ECO:0000256" key="7">
    <source>
        <dbReference type="SAM" id="Phobius"/>
    </source>
</evidence>
<dbReference type="InterPro" id="IPR023271">
    <property type="entry name" value="Aquaporin-like"/>
</dbReference>
<dbReference type="Pfam" id="PF01226">
    <property type="entry name" value="Form_Nir_trans"/>
    <property type="match status" value="1"/>
</dbReference>
<evidence type="ECO:0000256" key="5">
    <source>
        <dbReference type="ARBA" id="ARBA00049660"/>
    </source>
</evidence>
<dbReference type="EMBL" id="CP059669">
    <property type="protein sequence ID" value="QRW24820.1"/>
    <property type="molecule type" value="Genomic_DNA"/>
</dbReference>
<feature type="region of interest" description="Disordered" evidence="6">
    <location>
        <begin position="1"/>
        <end position="32"/>
    </location>
</feature>
<dbReference type="InterPro" id="IPR032675">
    <property type="entry name" value="LRR_dom_sf"/>
</dbReference>
<dbReference type="PROSITE" id="PS50895">
    <property type="entry name" value="SURF1"/>
    <property type="match status" value="1"/>
</dbReference>
<feature type="transmembrane region" description="Helical" evidence="7">
    <location>
        <begin position="1052"/>
        <end position="1075"/>
    </location>
</feature>
<evidence type="ECO:0000256" key="2">
    <source>
        <dbReference type="ARBA" id="ARBA00022692"/>
    </source>
</evidence>
<feature type="domain" description="F-box/LRR-repeat protein 15/At3g58940/PEG3-like LRR" evidence="8">
    <location>
        <begin position="288"/>
        <end position="355"/>
    </location>
</feature>
<name>A0A8H8P413_9AGAM</name>
<comment type="similarity">
    <text evidence="5">Belongs to the FNT transporter (TC 1.A.16) family.</text>
</comment>
<sequence>MPKRREAPTRKTASSAKRIKFSSFGAPNETDDLPQAHVAAQQQSGPSAGASLRAPRHTNGIPTLASYATRVLAMHFKTLCLSASENLRIGGPPMLRRLSDLPDTLIPNLLLLLREYCPTYLRSDIITTYLLRGREIRLSGDFPGVITSVLAAIGVRHNAGIITTLELTELPAIADQTFATVVARLPELDILNLRKCSKAGPLVLDAAASKCPRLKVLNMNYTVATPRSILSVLLACRELEVLKIAGSPKLISGSISALIKSHTEANPDDEIPTFNSLKSLKLRLTKLGDSDLAAFFFHCPNLTTLDISFTQVKNIPIISPFPPLKKLCLTSTRVSGTNLVNVLDNCSELEVLYLGAFGKTLGAASGSGNILTDSLLRDITDVLERCPNLRSISLVSNTRLGAGGSVGRALQDFVKRVGRRCEILDFENIPQLRSGDLEGLLSTSEYDQPSPLRALNVARTGVNGDAAMFIAACPKLAELDIASTRFGSKHHAFSWNGFGYLREWYLEEELFTILDCCPDLIRLDLTGCRSVPLQDRRRFFEVWESAREDGSSSLPSFIIMAMRVNWSPFTGGLGAKSRPPTTQFLRHSQTRLASSGLVYSSSRPSGSEKSKFNWTSPTTLVLGFIPIFTFGLGTWQIQRLKWKVALIEELEEKSRREPLVLPKRINLSVLPEFAYRRVLLTGTWDPDPSHTILLGPRTRDNVLGYHIISPLIRGDGASSILVNRGFVSRDTLEQGKQIMQGVRSDIPKTAALVADAAKQGKVQVVGMLTSAAKRNSFTPDNKPETGEWYWADADAMAKVASGQNGDVQPVLVDELFAGDGAEASRRSTHGIPIGRPPEIELRNMHATYAATWYSLSAATAFMTDVKPPAHPSSPKPIVRANRPVDQTFYLSVVAGIWLGFGAIGALSAACGVPQSVRAEWPIIPKFLMGSIFAFALHYIVIFGGELFTGTIMIFGVGWINRAIPIRRSVTNLIIVYVGNWCGCLIMAYFMAYLTGIFDDASSRQWLTVATLGKTHGHGWGVLFLKGIGANAMVCMAVVLYHACTDSAGKIMAIWFPVVVFVISGYEHCVANMFFLSVGLLYGAPSTIARLWFNQSAALCGNIIGGAVVIGLNLHLMNNWISPIPWDRKPKEGSDVERR</sequence>
<dbReference type="Pfam" id="PF24758">
    <property type="entry name" value="LRR_At5g56370"/>
    <property type="match status" value="1"/>
</dbReference>
<evidence type="ECO:0000256" key="3">
    <source>
        <dbReference type="ARBA" id="ARBA00022989"/>
    </source>
</evidence>
<feature type="transmembrane region" description="Helical" evidence="7">
    <location>
        <begin position="1095"/>
        <end position="1115"/>
    </location>
</feature>
<evidence type="ECO:0000256" key="6">
    <source>
        <dbReference type="SAM" id="MobiDB-lite"/>
    </source>
</evidence>
<protein>
    <submittedName>
        <fullName evidence="9">Formate/nitrite transporter family protein</fullName>
    </submittedName>
</protein>
<dbReference type="Gene3D" id="1.20.1080.10">
    <property type="entry name" value="Glycerol uptake facilitator protein"/>
    <property type="match status" value="1"/>
</dbReference>
<evidence type="ECO:0000259" key="8">
    <source>
        <dbReference type="Pfam" id="PF24758"/>
    </source>
</evidence>
<gene>
    <name evidence="9" type="ORF">RhiXN_11732</name>
</gene>
<dbReference type="InterPro" id="IPR055411">
    <property type="entry name" value="LRR_FXL15/At3g58940/PEG3-like"/>
</dbReference>
<keyword evidence="4 7" id="KW-0472">Membrane</keyword>
<feature type="transmembrane region" description="Helical" evidence="7">
    <location>
        <begin position="971"/>
        <end position="997"/>
    </location>
</feature>
<reference evidence="9" key="1">
    <citation type="submission" date="2020-05" db="EMBL/GenBank/DDBJ databases">
        <title>Evolutionary and genomic comparisons of hybrid uninucleate and nonhybrid Rhizoctonia fungi.</title>
        <authorList>
            <person name="Li C."/>
            <person name="Chen X."/>
        </authorList>
    </citation>
    <scope>NUCLEOTIDE SEQUENCE</scope>
    <source>
        <strain evidence="9">AG-1 IA</strain>
    </source>
</reference>
<feature type="transmembrane region" description="Helical" evidence="7">
    <location>
        <begin position="926"/>
        <end position="959"/>
    </location>
</feature>
<dbReference type="GO" id="GO:0015707">
    <property type="term" value="P:nitrite transport"/>
    <property type="evidence" value="ECO:0007669"/>
    <property type="project" value="TreeGrafter"/>
</dbReference>
<evidence type="ECO:0000256" key="1">
    <source>
        <dbReference type="ARBA" id="ARBA00004141"/>
    </source>
</evidence>
<dbReference type="AlphaFoldDB" id="A0A8H8P413"/>
<keyword evidence="2 7" id="KW-0812">Transmembrane</keyword>
<dbReference type="Pfam" id="PF02104">
    <property type="entry name" value="SURF1"/>
    <property type="match status" value="1"/>
</dbReference>
<dbReference type="InterPro" id="IPR000292">
    <property type="entry name" value="For/NO2_transpt"/>
</dbReference>
<feature type="transmembrane region" description="Helical" evidence="7">
    <location>
        <begin position="888"/>
        <end position="906"/>
    </location>
</feature>
<dbReference type="Proteomes" id="UP000650533">
    <property type="component" value="Chromosome 12"/>
</dbReference>
<dbReference type="RefSeq" id="XP_043185057.1">
    <property type="nucleotide sequence ID" value="XM_043331547.1"/>
</dbReference>
<feature type="transmembrane region" description="Helical" evidence="7">
    <location>
        <begin position="1017"/>
        <end position="1040"/>
    </location>
</feature>
<keyword evidence="3 7" id="KW-1133">Transmembrane helix</keyword>
<dbReference type="InterPro" id="IPR024002">
    <property type="entry name" value="For/NO2_transpt_CS"/>
</dbReference>
<dbReference type="CDD" id="cd06662">
    <property type="entry name" value="SURF1"/>
    <property type="match status" value="1"/>
</dbReference>
<dbReference type="KEGG" id="rsx:RhiXN_11732"/>
<dbReference type="GO" id="GO:0005886">
    <property type="term" value="C:plasma membrane"/>
    <property type="evidence" value="ECO:0007669"/>
    <property type="project" value="TreeGrafter"/>
</dbReference>
<dbReference type="PANTHER" id="PTHR30520:SF6">
    <property type="entry name" value="FORMATE_NITRATE FAMILY TRANSPORTER (EUROFUNG)"/>
    <property type="match status" value="1"/>
</dbReference>
<accession>A0A8H8P413</accession>
<comment type="subcellular location">
    <subcellularLocation>
        <location evidence="1">Membrane</location>
        <topology evidence="1">Multi-pass membrane protein</topology>
    </subcellularLocation>
</comment>
<dbReference type="SUPFAM" id="SSF52047">
    <property type="entry name" value="RNI-like"/>
    <property type="match status" value="1"/>
</dbReference>
<evidence type="ECO:0000313" key="9">
    <source>
        <dbReference type="EMBL" id="QRW24820.1"/>
    </source>
</evidence>
<feature type="transmembrane region" description="Helical" evidence="7">
    <location>
        <begin position="614"/>
        <end position="635"/>
    </location>
</feature>
<evidence type="ECO:0000256" key="4">
    <source>
        <dbReference type="ARBA" id="ARBA00023136"/>
    </source>
</evidence>
<dbReference type="Gene3D" id="3.80.10.10">
    <property type="entry name" value="Ribonuclease Inhibitor"/>
    <property type="match status" value="1"/>
</dbReference>
<organism evidence="9 10">
    <name type="scientific">Rhizoctonia solani</name>
    <dbReference type="NCBI Taxonomy" id="456999"/>
    <lineage>
        <taxon>Eukaryota</taxon>
        <taxon>Fungi</taxon>
        <taxon>Dikarya</taxon>
        <taxon>Basidiomycota</taxon>
        <taxon>Agaricomycotina</taxon>
        <taxon>Agaricomycetes</taxon>
        <taxon>Cantharellales</taxon>
        <taxon>Ceratobasidiaceae</taxon>
        <taxon>Rhizoctonia</taxon>
    </lineage>
</organism>
<dbReference type="GeneID" id="67034010"/>
<dbReference type="PANTHER" id="PTHR30520">
    <property type="entry name" value="FORMATE TRANSPORTER-RELATED"/>
    <property type="match status" value="1"/>
</dbReference>